<feature type="region of interest" description="Disordered" evidence="1">
    <location>
        <begin position="342"/>
        <end position="444"/>
    </location>
</feature>
<dbReference type="InterPro" id="IPR036116">
    <property type="entry name" value="FN3_sf"/>
</dbReference>
<feature type="compositionally biased region" description="Low complexity" evidence="1">
    <location>
        <begin position="240"/>
        <end position="251"/>
    </location>
</feature>
<dbReference type="PROSITE" id="PS50853">
    <property type="entry name" value="FN3"/>
    <property type="match status" value="1"/>
</dbReference>
<evidence type="ECO:0000313" key="3">
    <source>
        <dbReference type="EnsemblMetazoa" id="MDOA001167-PB"/>
    </source>
</evidence>
<evidence type="ECO:0000256" key="2">
    <source>
        <dbReference type="SAM" id="Phobius"/>
    </source>
</evidence>
<feature type="compositionally biased region" description="Basic and acidic residues" evidence="1">
    <location>
        <begin position="402"/>
        <end position="418"/>
    </location>
</feature>
<dbReference type="SUPFAM" id="SSF49265">
    <property type="entry name" value="Fibronectin type III"/>
    <property type="match status" value="1"/>
</dbReference>
<feature type="compositionally biased region" description="Polar residues" evidence="1">
    <location>
        <begin position="262"/>
        <end position="273"/>
    </location>
</feature>
<keyword evidence="2" id="KW-0812">Transmembrane</keyword>
<dbReference type="InterPro" id="IPR013783">
    <property type="entry name" value="Ig-like_fold"/>
</dbReference>
<feature type="region of interest" description="Disordered" evidence="1">
    <location>
        <begin position="678"/>
        <end position="703"/>
    </location>
</feature>
<feature type="compositionally biased region" description="Basic and acidic residues" evidence="1">
    <location>
        <begin position="901"/>
        <end position="911"/>
    </location>
</feature>
<dbReference type="EnsemblMetazoa" id="MDOA001167-RB">
    <property type="protein sequence ID" value="MDOA001167-PB"/>
    <property type="gene ID" value="MDOA001167"/>
</dbReference>
<dbReference type="eggNOG" id="ENOG502RZ74">
    <property type="taxonomic scope" value="Eukaryota"/>
</dbReference>
<dbReference type="InterPro" id="IPR003961">
    <property type="entry name" value="FN3_dom"/>
</dbReference>
<dbReference type="Gene3D" id="2.60.40.10">
    <property type="entry name" value="Immunoglobulins"/>
    <property type="match status" value="1"/>
</dbReference>
<dbReference type="VEuPathDB" id="VectorBase:MDOA001167"/>
<keyword evidence="2" id="KW-1133">Transmembrane helix</keyword>
<proteinExistence type="predicted"/>
<feature type="transmembrane region" description="Helical" evidence="2">
    <location>
        <begin position="114"/>
        <end position="137"/>
    </location>
</feature>
<reference evidence="3" key="1">
    <citation type="submission" date="2020-05" db="UniProtKB">
        <authorList>
            <consortium name="EnsemblMetazoa"/>
        </authorList>
    </citation>
    <scope>IDENTIFICATION</scope>
    <source>
        <strain evidence="3">Aabys</strain>
    </source>
</reference>
<dbReference type="AlphaFoldDB" id="A0A1I8M4L0"/>
<feature type="compositionally biased region" description="Polar residues" evidence="1">
    <location>
        <begin position="860"/>
        <end position="873"/>
    </location>
</feature>
<name>A0A1I8M4L0_MUSDO</name>
<feature type="region of interest" description="Disordered" evidence="1">
    <location>
        <begin position="860"/>
        <end position="911"/>
    </location>
</feature>
<dbReference type="CDD" id="cd00063">
    <property type="entry name" value="FN3"/>
    <property type="match status" value="1"/>
</dbReference>
<dbReference type="PANTHER" id="PTHR21104">
    <property type="entry name" value="FIBRONECTIN TYPE III DOMAIN-CONTAINING PROTEIN"/>
    <property type="match status" value="1"/>
</dbReference>
<feature type="region of interest" description="Disordered" evidence="1">
    <location>
        <begin position="543"/>
        <end position="576"/>
    </location>
</feature>
<feature type="compositionally biased region" description="Gly residues" evidence="1">
    <location>
        <begin position="431"/>
        <end position="440"/>
    </location>
</feature>
<dbReference type="SMART" id="SM00060">
    <property type="entry name" value="FN3"/>
    <property type="match status" value="1"/>
</dbReference>
<feature type="compositionally biased region" description="Low complexity" evidence="1">
    <location>
        <begin position="789"/>
        <end position="802"/>
    </location>
</feature>
<organism evidence="3">
    <name type="scientific">Musca domestica</name>
    <name type="common">House fly</name>
    <dbReference type="NCBI Taxonomy" id="7370"/>
    <lineage>
        <taxon>Eukaryota</taxon>
        <taxon>Metazoa</taxon>
        <taxon>Ecdysozoa</taxon>
        <taxon>Arthropoda</taxon>
        <taxon>Hexapoda</taxon>
        <taxon>Insecta</taxon>
        <taxon>Pterygota</taxon>
        <taxon>Neoptera</taxon>
        <taxon>Endopterygota</taxon>
        <taxon>Diptera</taxon>
        <taxon>Brachycera</taxon>
        <taxon>Muscomorpha</taxon>
        <taxon>Muscoidea</taxon>
        <taxon>Muscidae</taxon>
        <taxon>Musca</taxon>
    </lineage>
</organism>
<protein>
    <submittedName>
        <fullName evidence="3">Uncharacterized protein</fullName>
    </submittedName>
</protein>
<feature type="region of interest" description="Disordered" evidence="1">
    <location>
        <begin position="778"/>
        <end position="814"/>
    </location>
</feature>
<feature type="compositionally biased region" description="Basic and acidic residues" evidence="1">
    <location>
        <begin position="551"/>
        <end position="565"/>
    </location>
</feature>
<accession>A0A1I8M4L0</accession>
<feature type="region of interest" description="Disordered" evidence="1">
    <location>
        <begin position="235"/>
        <end position="275"/>
    </location>
</feature>
<dbReference type="PANTHER" id="PTHR21104:SF2">
    <property type="entry name" value="FIBRONECTIN TYPE-III DOMAIN-CONTAINING PROTEIN"/>
    <property type="match status" value="1"/>
</dbReference>
<dbReference type="Pfam" id="PF16066">
    <property type="entry name" value="DUF4808"/>
    <property type="match status" value="2"/>
</dbReference>
<feature type="compositionally biased region" description="Basic and acidic residues" evidence="1">
    <location>
        <begin position="680"/>
        <end position="696"/>
    </location>
</feature>
<feature type="compositionally biased region" description="Polar residues" evidence="1">
    <location>
        <begin position="369"/>
        <end position="383"/>
    </location>
</feature>
<feature type="transmembrane region" description="Helical" evidence="2">
    <location>
        <begin position="287"/>
        <end position="305"/>
    </location>
</feature>
<keyword evidence="2" id="KW-0472">Membrane</keyword>
<sequence>MKIVKFSLRYNKLVNNNNNNNVNIKNSQHCSSCDNCYKRITTRTNNNNNNIHNFIFFRYIIIRQSHYSYPHYDTDSNNDYNNLYDFNFQHIDTFPKKETKEASWSIARTRRKDIFMANMFVFIIVILIVNACIAGTIPATPENITVTFLTPTTVRVSWQTMIDLNAHPVEKYIVTYKPTDDRVMQDVAGNSEAIILDRLTPGTQYSIVVSAVWLGKKYRSRQVIFRTLDLPPKPYAQQDSGSGVNRGSSSGNGSGSAYNEDGVTSTATNSLSHGQHRELPTIRGVEIGIVLIVLMVWAGAIALFFNRWGKIRMLLPYQPDYKHEQLKVPGTGVCSGGVCNGQHSHQQPAMADGGESISPSEGYRRVASVDSQAMAISSSSPQEPETEDGRDAGEGATSTAASDREGEDNRLLEREPRHRSLPAMNQNRLPKGGGGGGGGGDYHHHYHRLRQKKFATQRSILKNSQDNNTTPNEDQELLEAKKQLILRKRRLFSHYRQYEQWRRRQFSYDPCYMRVLPPPSPICTIDYNAHPTNTTAFRRRRQYRRQYSCAERSREDSRDSRDSSQHAKYHSMAASDTIRTTNTSTLNLATNPSTLDRFSFDSSDCGALAYQPLHCSRHFHVFQEEHSASISERITRSRINSAIFVSSEGRGFDSIEFLRRHGSQSVLCRKAKSAENITDNGRKKSFAENRQWHTDDNNDGQNDNGIEMHDCSRSVENHPVVALKTNVEKLLAATSVLNHSATVTTSNKVVGSISIETPPSHLREAEQQKSAAALTTIVIPAPPPPPPTSSSSARSAPPLSAANTLSFNSASHDSADTVEELVSISIDPMPSHPAPLPAPPSVINTATTVVSRPRVLVRQRSSTASPVLSSAHSSPKALKLRSITPKLNNLPMVSVSGPSPSDEKPPPSDCL</sequence>
<evidence type="ECO:0000256" key="1">
    <source>
        <dbReference type="SAM" id="MobiDB-lite"/>
    </source>
</evidence>
<dbReference type="Pfam" id="PF00041">
    <property type="entry name" value="fn3"/>
    <property type="match status" value="1"/>
</dbReference>
<dbReference type="InterPro" id="IPR032073">
    <property type="entry name" value="FNDC5_C"/>
</dbReference>
<dbReference type="VEuPathDB" id="VectorBase:MDOMA2_011583"/>
<feature type="compositionally biased region" description="Polar residues" evidence="1">
    <location>
        <begin position="803"/>
        <end position="812"/>
    </location>
</feature>